<proteinExistence type="predicted"/>
<gene>
    <name evidence="2" type="ordered locus">HF1_04040</name>
</gene>
<name>E8ZGZ1_MYCHL</name>
<sequence>MSIWLLRLIPVAGSAAVLAAMFPIASQKLDLDNTEDLFPFLEPIQPTSETTTPKPRNGRWTVKGVGYSHGVGGGNGVCQIYTGEIWSMGEGSLEFKSNLQKHDTIEKARSALKNWNGTVGCDSNRHFYVWWNDYLKQWEIRSSNSSPTPT</sequence>
<organism evidence="2 3">
    <name type="scientific">Mycoplasma haemofelis (strain Langford 1)</name>
    <name type="common">Haemobartonella felis</name>
    <dbReference type="NCBI Taxonomy" id="941640"/>
    <lineage>
        <taxon>Bacteria</taxon>
        <taxon>Bacillati</taxon>
        <taxon>Mycoplasmatota</taxon>
        <taxon>Mollicutes</taxon>
        <taxon>Mycoplasmataceae</taxon>
        <taxon>Mycoplasma</taxon>
    </lineage>
</organism>
<evidence type="ECO:0000256" key="1">
    <source>
        <dbReference type="SAM" id="SignalP"/>
    </source>
</evidence>
<dbReference type="Proteomes" id="UP000008637">
    <property type="component" value="Chromosome"/>
</dbReference>
<dbReference type="KEGG" id="mha:HF1_04040"/>
<keyword evidence="3" id="KW-1185">Reference proteome</keyword>
<protein>
    <recommendedName>
        <fullName evidence="4">Lipoprotein</fullName>
    </recommendedName>
</protein>
<evidence type="ECO:0008006" key="4">
    <source>
        <dbReference type="Google" id="ProtNLM"/>
    </source>
</evidence>
<feature type="chain" id="PRO_5003235906" description="Lipoprotein" evidence="1">
    <location>
        <begin position="20"/>
        <end position="150"/>
    </location>
</feature>
<dbReference type="AlphaFoldDB" id="E8ZGZ1"/>
<feature type="signal peptide" evidence="1">
    <location>
        <begin position="1"/>
        <end position="19"/>
    </location>
</feature>
<dbReference type="EMBL" id="FR773153">
    <property type="protein sequence ID" value="CBY92412.1"/>
    <property type="molecule type" value="Genomic_DNA"/>
</dbReference>
<evidence type="ECO:0000313" key="3">
    <source>
        <dbReference type="Proteomes" id="UP000008637"/>
    </source>
</evidence>
<evidence type="ECO:0000313" key="2">
    <source>
        <dbReference type="EMBL" id="CBY92412.1"/>
    </source>
</evidence>
<reference evidence="2 3" key="1">
    <citation type="journal article" date="2011" name="J. Bacteriol.">
        <title>Complete genome sequence of Mycoplasma haemofelis, a hemotropic mycoplasma.</title>
        <authorList>
            <person name="Barker E.N."/>
            <person name="Helps C.R."/>
            <person name="Peters I.R."/>
            <person name="Darby A.C."/>
            <person name="Radford A.D."/>
            <person name="Tasker S."/>
        </authorList>
    </citation>
    <scope>NUCLEOTIDE SEQUENCE [LARGE SCALE GENOMIC DNA]</scope>
    <source>
        <strain evidence="2 3">Langford 1</strain>
    </source>
</reference>
<dbReference type="HOGENOM" id="CLU_1765982_0_0_14"/>
<accession>E8ZGZ1</accession>
<keyword evidence="1" id="KW-0732">Signal</keyword>